<feature type="region of interest" description="Disordered" evidence="11">
    <location>
        <begin position="79"/>
        <end position="118"/>
    </location>
</feature>
<dbReference type="SUPFAM" id="SSF52540">
    <property type="entry name" value="P-loop containing nucleoside triphosphate hydrolases"/>
    <property type="match status" value="1"/>
</dbReference>
<evidence type="ECO:0000256" key="6">
    <source>
        <dbReference type="ARBA" id="ARBA00023134"/>
    </source>
</evidence>
<dbReference type="Gene3D" id="3.40.50.10050">
    <property type="entry name" value="Translation initiation factor IF- 2, domain 3"/>
    <property type="match status" value="1"/>
</dbReference>
<dbReference type="Gene3D" id="2.40.30.10">
    <property type="entry name" value="Translation factors"/>
    <property type="match status" value="2"/>
</dbReference>
<evidence type="ECO:0000256" key="5">
    <source>
        <dbReference type="ARBA" id="ARBA00022917"/>
    </source>
</evidence>
<dbReference type="InterPro" id="IPR006847">
    <property type="entry name" value="IF2_N"/>
</dbReference>
<dbReference type="InterPro" id="IPR015760">
    <property type="entry name" value="TIF_IF2"/>
</dbReference>
<comment type="function">
    <text evidence="7 8 9">One of the essential components for the initiation of protein synthesis. Protects formylmethionyl-tRNA from spontaneous hydrolysis and promotes its binding to the 30S ribosomal subunits. Also involved in the hydrolysis of GTP during the formation of the 70S ribosomal complex.</text>
</comment>
<feature type="binding site" evidence="8">
    <location>
        <begin position="270"/>
        <end position="274"/>
    </location>
    <ligand>
        <name>GTP</name>
        <dbReference type="ChEBI" id="CHEBI:37565"/>
    </ligand>
</feature>
<dbReference type="RefSeq" id="WP_204399987.1">
    <property type="nucleotide sequence ID" value="NZ_JAFBEE010000001.1"/>
</dbReference>
<dbReference type="Pfam" id="PF00009">
    <property type="entry name" value="GTP_EFTU"/>
    <property type="match status" value="1"/>
</dbReference>
<feature type="binding site" evidence="8">
    <location>
        <begin position="324"/>
        <end position="327"/>
    </location>
    <ligand>
        <name>GTP</name>
        <dbReference type="ChEBI" id="CHEBI:37565"/>
    </ligand>
</feature>
<dbReference type="NCBIfam" id="TIGR00487">
    <property type="entry name" value="IF-2"/>
    <property type="match status" value="1"/>
</dbReference>
<dbReference type="PANTHER" id="PTHR43381:SF5">
    <property type="entry name" value="TR-TYPE G DOMAIN-CONTAINING PROTEIN"/>
    <property type="match status" value="1"/>
</dbReference>
<feature type="domain" description="Tr-type G" evidence="12">
    <location>
        <begin position="215"/>
        <end position="384"/>
    </location>
</feature>
<comment type="subcellular location">
    <subcellularLocation>
        <location evidence="8">Cytoplasm</location>
    </subcellularLocation>
</comment>
<comment type="caution">
    <text evidence="13">The sequence shown here is derived from an EMBL/GenBank/DDBJ whole genome shotgun (WGS) entry which is preliminary data.</text>
</comment>
<gene>
    <name evidence="8" type="primary">infB</name>
    <name evidence="13" type="ORF">JOC73_000215</name>
</gene>
<keyword evidence="3 8" id="KW-0396">Initiation factor</keyword>
<evidence type="ECO:0000256" key="3">
    <source>
        <dbReference type="ARBA" id="ARBA00022540"/>
    </source>
</evidence>
<organism evidence="13 14">
    <name type="scientific">Alkaliphilus hydrothermalis</name>
    <dbReference type="NCBI Taxonomy" id="1482730"/>
    <lineage>
        <taxon>Bacteria</taxon>
        <taxon>Bacillati</taxon>
        <taxon>Bacillota</taxon>
        <taxon>Clostridia</taxon>
        <taxon>Peptostreptococcales</taxon>
        <taxon>Natronincolaceae</taxon>
        <taxon>Alkaliphilus</taxon>
    </lineage>
</organism>
<dbReference type="NCBIfam" id="TIGR00231">
    <property type="entry name" value="small_GTP"/>
    <property type="match status" value="1"/>
</dbReference>
<dbReference type="HAMAP" id="MF_00100_B">
    <property type="entry name" value="IF_2_B"/>
    <property type="match status" value="1"/>
</dbReference>
<dbReference type="PROSITE" id="PS01176">
    <property type="entry name" value="IF2"/>
    <property type="match status" value="1"/>
</dbReference>
<dbReference type="InterPro" id="IPR009000">
    <property type="entry name" value="Transl_B-barrel_sf"/>
</dbReference>
<dbReference type="SUPFAM" id="SSF50447">
    <property type="entry name" value="Translation proteins"/>
    <property type="match status" value="2"/>
</dbReference>
<evidence type="ECO:0000256" key="11">
    <source>
        <dbReference type="SAM" id="MobiDB-lite"/>
    </source>
</evidence>
<dbReference type="SUPFAM" id="SSF52156">
    <property type="entry name" value="Initiation factor IF2/eIF5b, domain 3"/>
    <property type="match status" value="1"/>
</dbReference>
<dbReference type="CDD" id="cd03702">
    <property type="entry name" value="IF2_mtIF2_II"/>
    <property type="match status" value="1"/>
</dbReference>
<dbReference type="Gene3D" id="3.40.50.300">
    <property type="entry name" value="P-loop containing nucleotide triphosphate hydrolases"/>
    <property type="match status" value="1"/>
</dbReference>
<proteinExistence type="inferred from homology"/>
<dbReference type="EMBL" id="JAFBEE010000001">
    <property type="protein sequence ID" value="MBM7613707.1"/>
    <property type="molecule type" value="Genomic_DNA"/>
</dbReference>
<keyword evidence="5 8" id="KW-0648">Protein biosynthesis</keyword>
<keyword evidence="4 8" id="KW-0547">Nucleotide-binding</keyword>
<dbReference type="InterPro" id="IPR005225">
    <property type="entry name" value="Small_GTP-bd"/>
</dbReference>
<dbReference type="Gene3D" id="1.10.10.2480">
    <property type="match status" value="1"/>
</dbReference>
<keyword evidence="8" id="KW-0963">Cytoplasm</keyword>
<dbReference type="Proteomes" id="UP001314796">
    <property type="component" value="Unassembled WGS sequence"/>
</dbReference>
<feature type="compositionally biased region" description="Basic and acidic residues" evidence="11">
    <location>
        <begin position="109"/>
        <end position="118"/>
    </location>
</feature>
<dbReference type="GO" id="GO:0003743">
    <property type="term" value="F:translation initiation factor activity"/>
    <property type="evidence" value="ECO:0007669"/>
    <property type="project" value="UniProtKB-KW"/>
</dbReference>
<dbReference type="Pfam" id="PF11987">
    <property type="entry name" value="IF-2"/>
    <property type="match status" value="1"/>
</dbReference>
<evidence type="ECO:0000256" key="8">
    <source>
        <dbReference type="HAMAP-Rule" id="MF_00100"/>
    </source>
</evidence>
<dbReference type="PROSITE" id="PS51722">
    <property type="entry name" value="G_TR_2"/>
    <property type="match status" value="1"/>
</dbReference>
<dbReference type="PANTHER" id="PTHR43381">
    <property type="entry name" value="TRANSLATION INITIATION FACTOR IF-2-RELATED"/>
    <property type="match status" value="1"/>
</dbReference>
<dbReference type="InterPro" id="IPR023115">
    <property type="entry name" value="TIF_IF2_dom3"/>
</dbReference>
<dbReference type="InterPro" id="IPR000178">
    <property type="entry name" value="TF_IF2_bacterial-like"/>
</dbReference>
<dbReference type="InterPro" id="IPR044145">
    <property type="entry name" value="IF2_II"/>
</dbReference>
<evidence type="ECO:0000256" key="10">
    <source>
        <dbReference type="SAM" id="Coils"/>
    </source>
</evidence>
<feature type="compositionally biased region" description="Basic residues" evidence="11">
    <location>
        <begin position="92"/>
        <end position="108"/>
    </location>
</feature>
<evidence type="ECO:0000256" key="4">
    <source>
        <dbReference type="ARBA" id="ARBA00022741"/>
    </source>
</evidence>
<protein>
    <recommendedName>
        <fullName evidence="2 8">Translation initiation factor IF-2</fullName>
    </recommendedName>
</protein>
<dbReference type="CDD" id="cd03692">
    <property type="entry name" value="mtIF2_IVc"/>
    <property type="match status" value="1"/>
</dbReference>
<dbReference type="InterPro" id="IPR027417">
    <property type="entry name" value="P-loop_NTPase"/>
</dbReference>
<dbReference type="InterPro" id="IPR053905">
    <property type="entry name" value="EF-G-like_DII"/>
</dbReference>
<feature type="coiled-coil region" evidence="10">
    <location>
        <begin position="10"/>
        <end position="44"/>
    </location>
</feature>
<dbReference type="Pfam" id="PF22042">
    <property type="entry name" value="EF-G_D2"/>
    <property type="match status" value="1"/>
</dbReference>
<evidence type="ECO:0000259" key="12">
    <source>
        <dbReference type="PROSITE" id="PS51722"/>
    </source>
</evidence>
<dbReference type="InterPro" id="IPR036925">
    <property type="entry name" value="TIF_IF2_dom3_sf"/>
</dbReference>
<dbReference type="CDD" id="cd01887">
    <property type="entry name" value="IF2_eIF5B"/>
    <property type="match status" value="1"/>
</dbReference>
<dbReference type="Pfam" id="PF04760">
    <property type="entry name" value="IF2_N"/>
    <property type="match status" value="2"/>
</dbReference>
<reference evidence="13 14" key="1">
    <citation type="submission" date="2021-01" db="EMBL/GenBank/DDBJ databases">
        <title>Genomic Encyclopedia of Type Strains, Phase IV (KMG-IV): sequencing the most valuable type-strain genomes for metagenomic binning, comparative biology and taxonomic classification.</title>
        <authorList>
            <person name="Goeker M."/>
        </authorList>
    </citation>
    <scope>NUCLEOTIDE SEQUENCE [LARGE SCALE GENOMIC DNA]</scope>
    <source>
        <strain evidence="13 14">DSM 25890</strain>
    </source>
</reference>
<feature type="binding site" evidence="8">
    <location>
        <begin position="224"/>
        <end position="231"/>
    </location>
    <ligand>
        <name>GTP</name>
        <dbReference type="ChEBI" id="CHEBI:37565"/>
    </ligand>
</feature>
<evidence type="ECO:0000256" key="7">
    <source>
        <dbReference type="ARBA" id="ARBA00025162"/>
    </source>
</evidence>
<evidence type="ECO:0000313" key="13">
    <source>
        <dbReference type="EMBL" id="MBM7613707.1"/>
    </source>
</evidence>
<evidence type="ECO:0000256" key="2">
    <source>
        <dbReference type="ARBA" id="ARBA00020675"/>
    </source>
</evidence>
<keyword evidence="14" id="KW-1185">Reference proteome</keyword>
<comment type="similarity">
    <text evidence="1 8 9">Belongs to the TRAFAC class translation factor GTPase superfamily. Classic translation factor GTPase family. IF-2 subfamily.</text>
</comment>
<sequence length="714" mass="77786">MSKLRVYQLAKELNITSKALIEKLKELSVEVNNHMSTLEDEEANLIIELFTEDDHSKKPTKEVIHGTDEEEELVKKVASNKIVNTQSDNKNKGGKNHKGNANKNKNNHKGRESKLEENMEIKETNNNDMKIIEIDQKIVVKDFAELLGKRVSDIIGKLIQVGVMAAMNQEIDFETAAKVAKEFDVEVVEKAVSQDEEDETDFIVIPEDDEKDLKPRPPVVTVMGHVDHGKTSLLDAIRNTKVTTREAGGITQHIGASEVQVNGKKIVFLDTPGHEAFTAMRARGAKVTDIAILVVAADDGVMPQTIEAINHAKAAEVPIIVAVNKIDKPGANPDRVKQELSEHGVLIEEWGGEVISVEVSALQGLNIEELLEMILLVAEMEELKANPNRDAVGTVVEAQLDKGRGPVATVLVQNGTLKVGDSVVIGTSHGRVRAMISDTGKRVKSATPSTAVEITGLSDVPAAGDQLIAVADDKMARTIAEKRVNKIKEEQLKSSQKVSLDALYSQMQAGEVKDLNIIVKADVQGSVEAVKQSLAKLSTDKVIIRPIHGGVGAITETDVMLASASNAIIIGFNVRPTSGATALSQKEEVDLRTYRIIYKALEDIEAAMKGMLDPEFKEVELGKAQVRATIKVPNVGLIAGCYVTEGKIVRNAQLRLVRDGIVIHEGNIGSLRRFKDDVKEVATGYECGIGIDHFNDVKEGDVIEAFKMEEIARD</sequence>
<evidence type="ECO:0000256" key="9">
    <source>
        <dbReference type="RuleBase" id="RU000644"/>
    </source>
</evidence>
<keyword evidence="6 8" id="KW-0342">GTP-binding</keyword>
<evidence type="ECO:0000313" key="14">
    <source>
        <dbReference type="Proteomes" id="UP001314796"/>
    </source>
</evidence>
<accession>A0ABS2NLC5</accession>
<evidence type="ECO:0000256" key="1">
    <source>
        <dbReference type="ARBA" id="ARBA00007733"/>
    </source>
</evidence>
<keyword evidence="10" id="KW-0175">Coiled coil</keyword>
<name>A0ABS2NLC5_9FIRM</name>
<feature type="region of interest" description="G-domain" evidence="8">
    <location>
        <begin position="218"/>
        <end position="366"/>
    </location>
</feature>
<dbReference type="InterPro" id="IPR000795">
    <property type="entry name" value="T_Tr_GTP-bd_dom"/>
</dbReference>